<proteinExistence type="predicted"/>
<dbReference type="Gene3D" id="2.60.120.1390">
    <property type="match status" value="1"/>
</dbReference>
<dbReference type="Proteomes" id="UP000593601">
    <property type="component" value="Chromosome"/>
</dbReference>
<dbReference type="AlphaFoldDB" id="A0A7M2RID7"/>
<sequence>MEGIFESPMAHLMHLQGGKTRSISPENKDGSKGMGGMATEGTGKSCARDLGQGWKVSPSEVIPANSVLTLANIEDQGVIQHIWLTCPSEDYRTLILRFYWDNEENPSVEVPLGDFFCMGWCKRDNLSSFAVCVNPSGGMNCYWQMPFRGACKITIENINDSDSIIYYQVTYSLTEVADNAPYFHAYWNRSNPLEERKNHIIVDKIKGIGHYVGTYLAWGSNSSGWWGEGEIKFFMDHDREYPTICGTGTEDYIGGAWNFEFPQGEYCRFSTPYSGLHQIIKPDGLYASQQRFGMYRWHITDPICFEEDLHVEIQALGWRSGGRYLPLHDDIASVAYWYQLEPHDRMQKIPGKDELEVN</sequence>
<dbReference type="RefSeq" id="WP_193736208.1">
    <property type="nucleotide sequence ID" value="NZ_CP063304.1"/>
</dbReference>
<feature type="region of interest" description="Disordered" evidence="1">
    <location>
        <begin position="16"/>
        <end position="37"/>
    </location>
</feature>
<gene>
    <name evidence="2" type="ORF">INP51_02665</name>
</gene>
<name>A0A7M2RID7_9FIRM</name>
<evidence type="ECO:0000256" key="1">
    <source>
        <dbReference type="SAM" id="MobiDB-lite"/>
    </source>
</evidence>
<accession>A0A7M2RID7</accession>
<keyword evidence="3" id="KW-1185">Reference proteome</keyword>
<protein>
    <submittedName>
        <fullName evidence="2">DUF2961 domain-containing protein</fullName>
    </submittedName>
</protein>
<organism evidence="2 3">
    <name type="scientific">Blautia liquoris</name>
    <dbReference type="NCBI Taxonomy" id="2779518"/>
    <lineage>
        <taxon>Bacteria</taxon>
        <taxon>Bacillati</taxon>
        <taxon>Bacillota</taxon>
        <taxon>Clostridia</taxon>
        <taxon>Lachnospirales</taxon>
        <taxon>Lachnospiraceae</taxon>
        <taxon>Blautia</taxon>
    </lineage>
</organism>
<dbReference type="EMBL" id="CP063304">
    <property type="protein sequence ID" value="QOV19888.1"/>
    <property type="molecule type" value="Genomic_DNA"/>
</dbReference>
<evidence type="ECO:0000313" key="3">
    <source>
        <dbReference type="Proteomes" id="UP000593601"/>
    </source>
</evidence>
<reference evidence="2 3" key="1">
    <citation type="submission" date="2020-10" db="EMBL/GenBank/DDBJ databases">
        <title>Blautia liquoris sp.nov., isolated from the mud in a fermentation cellar used for the production of Chinese strong-flavoured liquor.</title>
        <authorList>
            <person name="Lu L."/>
        </authorList>
    </citation>
    <scope>NUCLEOTIDE SEQUENCE [LARGE SCALE GENOMIC DNA]</scope>
    <source>
        <strain evidence="2 3">LZLJ-3</strain>
    </source>
</reference>
<evidence type="ECO:0000313" key="2">
    <source>
        <dbReference type="EMBL" id="QOV19888.1"/>
    </source>
</evidence>
<dbReference type="KEGG" id="bliq:INP51_02665"/>
<dbReference type="InterPro" id="IPR021345">
    <property type="entry name" value="DUF2961"/>
</dbReference>
<dbReference type="Pfam" id="PF11175">
    <property type="entry name" value="DUF2961"/>
    <property type="match status" value="1"/>
</dbReference>